<evidence type="ECO:0000256" key="4">
    <source>
        <dbReference type="SAM" id="SignalP"/>
    </source>
</evidence>
<evidence type="ECO:0000256" key="1">
    <source>
        <dbReference type="ARBA" id="ARBA00004196"/>
    </source>
</evidence>
<evidence type="ECO:0000259" key="6">
    <source>
        <dbReference type="Pfam" id="PF25917"/>
    </source>
</evidence>
<dbReference type="Pfam" id="PF25967">
    <property type="entry name" value="RND-MFP_C"/>
    <property type="match status" value="1"/>
</dbReference>
<keyword evidence="10" id="KW-1185">Reference proteome</keyword>
<evidence type="ECO:0000313" key="10">
    <source>
        <dbReference type="Proteomes" id="UP000564885"/>
    </source>
</evidence>
<evidence type="ECO:0000259" key="8">
    <source>
        <dbReference type="Pfam" id="PF25967"/>
    </source>
</evidence>
<reference evidence="9 10" key="1">
    <citation type="submission" date="2020-04" db="EMBL/GenBank/DDBJ databases">
        <title>Enterovirga sp. isolate from soil.</title>
        <authorList>
            <person name="Chea S."/>
            <person name="Kim D.-U."/>
        </authorList>
    </citation>
    <scope>NUCLEOTIDE SEQUENCE [LARGE SCALE GENOMIC DNA]</scope>
    <source>
        <strain evidence="9 10">DB1703</strain>
    </source>
</reference>
<dbReference type="Gene3D" id="2.40.50.100">
    <property type="match status" value="1"/>
</dbReference>
<dbReference type="InterPro" id="IPR058625">
    <property type="entry name" value="MdtA-like_BSH"/>
</dbReference>
<proteinExistence type="inferred from homology"/>
<keyword evidence="3" id="KW-0175">Coiled coil</keyword>
<evidence type="ECO:0000313" key="9">
    <source>
        <dbReference type="EMBL" id="NNM71885.1"/>
    </source>
</evidence>
<evidence type="ECO:0000256" key="3">
    <source>
        <dbReference type="SAM" id="Coils"/>
    </source>
</evidence>
<comment type="subcellular location">
    <subcellularLocation>
        <location evidence="1">Cell envelope</location>
    </subcellularLocation>
</comment>
<dbReference type="RefSeq" id="WP_171217414.1">
    <property type="nucleotide sequence ID" value="NZ_JABEPP010000002.1"/>
</dbReference>
<feature type="coiled-coil region" evidence="3">
    <location>
        <begin position="97"/>
        <end position="169"/>
    </location>
</feature>
<dbReference type="GO" id="GO:0030313">
    <property type="term" value="C:cell envelope"/>
    <property type="evidence" value="ECO:0007669"/>
    <property type="project" value="UniProtKB-SubCell"/>
</dbReference>
<keyword evidence="4" id="KW-0732">Signal</keyword>
<gene>
    <name evidence="9" type="ORF">HJG44_05670</name>
</gene>
<dbReference type="InterPro" id="IPR058626">
    <property type="entry name" value="MdtA-like_b-barrel"/>
</dbReference>
<dbReference type="PANTHER" id="PTHR30158">
    <property type="entry name" value="ACRA/E-RELATED COMPONENT OF DRUG EFFLUX TRANSPORTER"/>
    <property type="match status" value="1"/>
</dbReference>
<dbReference type="SUPFAM" id="SSF111369">
    <property type="entry name" value="HlyD-like secretion proteins"/>
    <property type="match status" value="1"/>
</dbReference>
<dbReference type="GO" id="GO:0022857">
    <property type="term" value="F:transmembrane transporter activity"/>
    <property type="evidence" value="ECO:0007669"/>
    <property type="project" value="InterPro"/>
</dbReference>
<dbReference type="Gene3D" id="1.10.287.470">
    <property type="entry name" value="Helix hairpin bin"/>
    <property type="match status" value="1"/>
</dbReference>
<feature type="domain" description="Multidrug resistance protein MdtA-like alpha-helical hairpin" evidence="5">
    <location>
        <begin position="97"/>
        <end position="166"/>
    </location>
</feature>
<dbReference type="NCBIfam" id="TIGR01730">
    <property type="entry name" value="RND_mfp"/>
    <property type="match status" value="1"/>
</dbReference>
<name>A0A849I6D7_9HYPH</name>
<dbReference type="InterPro" id="IPR058624">
    <property type="entry name" value="MdtA-like_HH"/>
</dbReference>
<protein>
    <submittedName>
        <fullName evidence="9">Efflux RND transporter periplasmic adaptor subunit</fullName>
    </submittedName>
</protein>
<organism evidence="9 10">
    <name type="scientific">Enterovirga aerilata</name>
    <dbReference type="NCBI Taxonomy" id="2730920"/>
    <lineage>
        <taxon>Bacteria</taxon>
        <taxon>Pseudomonadati</taxon>
        <taxon>Pseudomonadota</taxon>
        <taxon>Alphaproteobacteria</taxon>
        <taxon>Hyphomicrobiales</taxon>
        <taxon>Methylobacteriaceae</taxon>
        <taxon>Enterovirga</taxon>
    </lineage>
</organism>
<dbReference type="Pfam" id="PF25944">
    <property type="entry name" value="Beta-barrel_RND"/>
    <property type="match status" value="1"/>
</dbReference>
<evidence type="ECO:0000259" key="7">
    <source>
        <dbReference type="Pfam" id="PF25944"/>
    </source>
</evidence>
<evidence type="ECO:0000259" key="5">
    <source>
        <dbReference type="Pfam" id="PF25876"/>
    </source>
</evidence>
<dbReference type="GO" id="GO:0046677">
    <property type="term" value="P:response to antibiotic"/>
    <property type="evidence" value="ECO:0007669"/>
    <property type="project" value="TreeGrafter"/>
</dbReference>
<dbReference type="Pfam" id="PF25917">
    <property type="entry name" value="BSH_RND"/>
    <property type="match status" value="1"/>
</dbReference>
<dbReference type="InterPro" id="IPR058627">
    <property type="entry name" value="MdtA-like_C"/>
</dbReference>
<feature type="domain" description="Multidrug resistance protein MdtA-like beta-barrel" evidence="7">
    <location>
        <begin position="223"/>
        <end position="288"/>
    </location>
</feature>
<comment type="caution">
    <text evidence="9">The sequence shown here is derived from an EMBL/GenBank/DDBJ whole genome shotgun (WGS) entry which is preliminary data.</text>
</comment>
<feature type="domain" description="Multidrug resistance protein MdtA-like barrel-sandwich hybrid" evidence="6">
    <location>
        <begin position="58"/>
        <end position="194"/>
    </location>
</feature>
<feature type="domain" description="Multidrug resistance protein MdtA-like C-terminal permuted SH3" evidence="8">
    <location>
        <begin position="297"/>
        <end position="356"/>
    </location>
</feature>
<dbReference type="AlphaFoldDB" id="A0A849I6D7"/>
<accession>A0A849I6D7</accession>
<dbReference type="Pfam" id="PF25876">
    <property type="entry name" value="HH_MFP_RND"/>
    <property type="match status" value="1"/>
</dbReference>
<evidence type="ECO:0000256" key="2">
    <source>
        <dbReference type="ARBA" id="ARBA00009477"/>
    </source>
</evidence>
<dbReference type="EMBL" id="JABEPP010000002">
    <property type="protein sequence ID" value="NNM71885.1"/>
    <property type="molecule type" value="Genomic_DNA"/>
</dbReference>
<dbReference type="GO" id="GO:0005886">
    <property type="term" value="C:plasma membrane"/>
    <property type="evidence" value="ECO:0007669"/>
    <property type="project" value="TreeGrafter"/>
</dbReference>
<feature type="signal peptide" evidence="4">
    <location>
        <begin position="1"/>
        <end position="22"/>
    </location>
</feature>
<feature type="chain" id="PRO_5032851322" evidence="4">
    <location>
        <begin position="23"/>
        <end position="376"/>
    </location>
</feature>
<sequence>MRRYLAALVAAAWLAAGFGAQAQMPGGPPPPVTVAKPVVKEVVEYDDFTGRFDATDFVEIRARVSGYLEKVGFQDGAIVKKGDPLFVIDRRPYKAALDQAQASVVSAQARLNFAQADLERAQALQRSGNIAEQLVDQRRQAFITARAEMDNAEAALRNAQLNYDFTDIRAPISGRIGRKLVTEGNLVNANETLLTTIVSLDPIYFYFDVDERSFLAYSRMHVQAKAAGHTVTDGARVRLTDEREQNRPARIDFVDNRVDQASGTIRLRAIVENKDLFLLPGLFGTIQVAGSPPHRGVLVPDEAIATDQDRRLVWTVEDDGAVTAKVVRPGPKIDGYRLIRSGLTGDETIVINGLQRVRPGAKVTPQRQELPPVRQQ</sequence>
<dbReference type="InterPro" id="IPR006143">
    <property type="entry name" value="RND_pump_MFP"/>
</dbReference>
<dbReference type="Gene3D" id="2.40.30.170">
    <property type="match status" value="1"/>
</dbReference>
<dbReference type="Gene3D" id="2.40.420.20">
    <property type="match status" value="1"/>
</dbReference>
<comment type="similarity">
    <text evidence="2">Belongs to the membrane fusion protein (MFP) (TC 8.A.1) family.</text>
</comment>
<dbReference type="PANTHER" id="PTHR30158:SF24">
    <property type="entry name" value="HLYD FAMILY SECRETION PROTEIN"/>
    <property type="match status" value="1"/>
</dbReference>
<dbReference type="Proteomes" id="UP000564885">
    <property type="component" value="Unassembled WGS sequence"/>
</dbReference>